<keyword evidence="2" id="KW-1185">Reference proteome</keyword>
<gene>
    <name evidence="1" type="ORF">DPMN_139478</name>
</gene>
<protein>
    <submittedName>
        <fullName evidence="1">Uncharacterized protein</fullName>
    </submittedName>
</protein>
<sequence length="73" mass="8645">MKLQIGWTFEMSKWCIRPVSRCKNSGNQACKRRRFVNARASDLDNYWMTKKVTLVLNSDNITLTEILLVYKME</sequence>
<evidence type="ECO:0000313" key="1">
    <source>
        <dbReference type="EMBL" id="KAH3811075.1"/>
    </source>
</evidence>
<reference evidence="1" key="2">
    <citation type="submission" date="2020-11" db="EMBL/GenBank/DDBJ databases">
        <authorList>
            <person name="McCartney M.A."/>
            <person name="Auch B."/>
            <person name="Kono T."/>
            <person name="Mallez S."/>
            <person name="Becker A."/>
            <person name="Gohl D.M."/>
            <person name="Silverstein K.A.T."/>
            <person name="Koren S."/>
            <person name="Bechman K.B."/>
            <person name="Herman A."/>
            <person name="Abrahante J.E."/>
            <person name="Garbe J."/>
        </authorList>
    </citation>
    <scope>NUCLEOTIDE SEQUENCE</scope>
    <source>
        <strain evidence="1">Duluth1</strain>
        <tissue evidence="1">Whole animal</tissue>
    </source>
</reference>
<name>A0A9D4G5T3_DREPO</name>
<comment type="caution">
    <text evidence="1">The sequence shown here is derived from an EMBL/GenBank/DDBJ whole genome shotgun (WGS) entry which is preliminary data.</text>
</comment>
<accession>A0A9D4G5T3</accession>
<dbReference type="AlphaFoldDB" id="A0A9D4G5T3"/>
<proteinExistence type="predicted"/>
<dbReference type="Proteomes" id="UP000828390">
    <property type="component" value="Unassembled WGS sequence"/>
</dbReference>
<dbReference type="EMBL" id="JAIWYP010000006">
    <property type="protein sequence ID" value="KAH3811075.1"/>
    <property type="molecule type" value="Genomic_DNA"/>
</dbReference>
<organism evidence="1 2">
    <name type="scientific">Dreissena polymorpha</name>
    <name type="common">Zebra mussel</name>
    <name type="synonym">Mytilus polymorpha</name>
    <dbReference type="NCBI Taxonomy" id="45954"/>
    <lineage>
        <taxon>Eukaryota</taxon>
        <taxon>Metazoa</taxon>
        <taxon>Spiralia</taxon>
        <taxon>Lophotrochozoa</taxon>
        <taxon>Mollusca</taxon>
        <taxon>Bivalvia</taxon>
        <taxon>Autobranchia</taxon>
        <taxon>Heteroconchia</taxon>
        <taxon>Euheterodonta</taxon>
        <taxon>Imparidentia</taxon>
        <taxon>Neoheterodontei</taxon>
        <taxon>Myida</taxon>
        <taxon>Dreissenoidea</taxon>
        <taxon>Dreissenidae</taxon>
        <taxon>Dreissena</taxon>
    </lineage>
</organism>
<reference evidence="1" key="1">
    <citation type="journal article" date="2019" name="bioRxiv">
        <title>The Genome of the Zebra Mussel, Dreissena polymorpha: A Resource for Invasive Species Research.</title>
        <authorList>
            <person name="McCartney M.A."/>
            <person name="Auch B."/>
            <person name="Kono T."/>
            <person name="Mallez S."/>
            <person name="Zhang Y."/>
            <person name="Obille A."/>
            <person name="Becker A."/>
            <person name="Abrahante J.E."/>
            <person name="Garbe J."/>
            <person name="Badalamenti J.P."/>
            <person name="Herman A."/>
            <person name="Mangelson H."/>
            <person name="Liachko I."/>
            <person name="Sullivan S."/>
            <person name="Sone E.D."/>
            <person name="Koren S."/>
            <person name="Silverstein K.A.T."/>
            <person name="Beckman K.B."/>
            <person name="Gohl D.M."/>
        </authorList>
    </citation>
    <scope>NUCLEOTIDE SEQUENCE</scope>
    <source>
        <strain evidence="1">Duluth1</strain>
        <tissue evidence="1">Whole animal</tissue>
    </source>
</reference>
<evidence type="ECO:0000313" key="2">
    <source>
        <dbReference type="Proteomes" id="UP000828390"/>
    </source>
</evidence>